<evidence type="ECO:0000256" key="1">
    <source>
        <dbReference type="SAM" id="MobiDB-lite"/>
    </source>
</evidence>
<dbReference type="EMBL" id="LGRX02003109">
    <property type="protein sequence ID" value="KAK3282894.1"/>
    <property type="molecule type" value="Genomic_DNA"/>
</dbReference>
<feature type="region of interest" description="Disordered" evidence="1">
    <location>
        <begin position="123"/>
        <end position="173"/>
    </location>
</feature>
<sequence>MGITTEEWLKLPEVKQQKVAASAEVKDRLAAELSSMQTAGQAGGGKGAEAQARSADDGDDEAEYDSNFNEREEYAADERADPAGEEVVTSNHSEESSTPGLQARAAIALGNTQKMQGFPVKTPEEFDKDAQSQSGSNPTEVNEHQFQDPPSTVAQEMGDGAAMCSEQSDDKELPLDEMPDGVVDHTTASEPVYFIFEDNERHERERSQFRDKKYLQGDRRKFTRLVYVTSDVAAPWVRPALKLLEERLRSPAAIVEQVCFKFYYMAYGISYGYLHDCRKRVLKGRHTFVHELTYEEDNRKISLKRESVVAWLKKYADEYGQPQPDKAEKHLSDGLAIEELWDEYIEGLQENEEREKCSLSYCGYTIDFIPPPTPSIILYFQ</sequence>
<protein>
    <submittedName>
        <fullName evidence="2">Uncharacterized protein</fullName>
    </submittedName>
</protein>
<gene>
    <name evidence="2" type="ORF">CYMTET_9384</name>
</gene>
<evidence type="ECO:0000313" key="3">
    <source>
        <dbReference type="Proteomes" id="UP001190700"/>
    </source>
</evidence>
<feature type="region of interest" description="Disordered" evidence="1">
    <location>
        <begin position="35"/>
        <end position="106"/>
    </location>
</feature>
<proteinExistence type="predicted"/>
<feature type="compositionally biased region" description="Polar residues" evidence="1">
    <location>
        <begin position="131"/>
        <end position="140"/>
    </location>
</feature>
<name>A0AAE0GR52_9CHLO</name>
<feature type="compositionally biased region" description="Basic and acidic residues" evidence="1">
    <location>
        <begin position="68"/>
        <end position="82"/>
    </location>
</feature>
<evidence type="ECO:0000313" key="2">
    <source>
        <dbReference type="EMBL" id="KAK3282894.1"/>
    </source>
</evidence>
<feature type="compositionally biased region" description="Polar residues" evidence="1">
    <location>
        <begin position="88"/>
        <end position="100"/>
    </location>
</feature>
<dbReference type="Proteomes" id="UP001190700">
    <property type="component" value="Unassembled WGS sequence"/>
</dbReference>
<organism evidence="2 3">
    <name type="scientific">Cymbomonas tetramitiformis</name>
    <dbReference type="NCBI Taxonomy" id="36881"/>
    <lineage>
        <taxon>Eukaryota</taxon>
        <taxon>Viridiplantae</taxon>
        <taxon>Chlorophyta</taxon>
        <taxon>Pyramimonadophyceae</taxon>
        <taxon>Pyramimonadales</taxon>
        <taxon>Pyramimonadaceae</taxon>
        <taxon>Cymbomonas</taxon>
    </lineage>
</organism>
<reference evidence="2 3" key="1">
    <citation type="journal article" date="2015" name="Genome Biol. Evol.">
        <title>Comparative Genomics of a Bacterivorous Green Alga Reveals Evolutionary Causalities and Consequences of Phago-Mixotrophic Mode of Nutrition.</title>
        <authorList>
            <person name="Burns J.A."/>
            <person name="Paasch A."/>
            <person name="Narechania A."/>
            <person name="Kim E."/>
        </authorList>
    </citation>
    <scope>NUCLEOTIDE SEQUENCE [LARGE SCALE GENOMIC DNA]</scope>
    <source>
        <strain evidence="2 3">PLY_AMNH</strain>
    </source>
</reference>
<accession>A0AAE0GR52</accession>
<keyword evidence="3" id="KW-1185">Reference proteome</keyword>
<comment type="caution">
    <text evidence="2">The sequence shown here is derived from an EMBL/GenBank/DDBJ whole genome shotgun (WGS) entry which is preliminary data.</text>
</comment>
<dbReference type="AlphaFoldDB" id="A0AAE0GR52"/>